<evidence type="ECO:0000256" key="1">
    <source>
        <dbReference type="SAM" id="MobiDB-lite"/>
    </source>
</evidence>
<keyword evidence="4" id="KW-1185">Reference proteome</keyword>
<feature type="chain" id="PRO_5046919307" description="DUF2782 domain-containing protein" evidence="2">
    <location>
        <begin position="20"/>
        <end position="117"/>
    </location>
</feature>
<name>A0ABY6GDY3_9BURK</name>
<dbReference type="Gene3D" id="2.20.130.30">
    <property type="entry name" value="Protein of unknown function DUF2782"/>
    <property type="match status" value="1"/>
</dbReference>
<organism evidence="3 4">
    <name type="scientific">Comamonas endophytica</name>
    <dbReference type="NCBI Taxonomy" id="2949090"/>
    <lineage>
        <taxon>Bacteria</taxon>
        <taxon>Pseudomonadati</taxon>
        <taxon>Pseudomonadota</taxon>
        <taxon>Betaproteobacteria</taxon>
        <taxon>Burkholderiales</taxon>
        <taxon>Comamonadaceae</taxon>
        <taxon>Comamonas</taxon>
    </lineage>
</organism>
<proteinExistence type="predicted"/>
<dbReference type="Proteomes" id="UP001162800">
    <property type="component" value="Chromosome"/>
</dbReference>
<feature type="compositionally biased region" description="Low complexity" evidence="1">
    <location>
        <begin position="21"/>
        <end position="43"/>
    </location>
</feature>
<protein>
    <recommendedName>
        <fullName evidence="5">DUF2782 domain-containing protein</fullName>
    </recommendedName>
</protein>
<evidence type="ECO:0000313" key="3">
    <source>
        <dbReference type="EMBL" id="UYG52510.1"/>
    </source>
</evidence>
<evidence type="ECO:0000313" key="4">
    <source>
        <dbReference type="Proteomes" id="UP001162800"/>
    </source>
</evidence>
<feature type="signal peptide" evidence="2">
    <location>
        <begin position="1"/>
        <end position="19"/>
    </location>
</feature>
<dbReference type="RefSeq" id="WP_231043957.1">
    <property type="nucleotide sequence ID" value="NZ_CP106881.1"/>
</dbReference>
<reference evidence="3" key="1">
    <citation type="submission" date="2022-09" db="EMBL/GenBank/DDBJ databases">
        <title>The complete genome of Acidovorax sp. 5MLIR.</title>
        <authorList>
            <person name="Liu L."/>
            <person name="Yue J."/>
            <person name="Yang F."/>
            <person name="Yuan J."/>
            <person name="Li L."/>
        </authorList>
    </citation>
    <scope>NUCLEOTIDE SEQUENCE</scope>
    <source>
        <strain evidence="3">5MLIR</strain>
    </source>
</reference>
<feature type="compositionally biased region" description="Basic and acidic residues" evidence="1">
    <location>
        <begin position="48"/>
        <end position="68"/>
    </location>
</feature>
<feature type="region of interest" description="Disordered" evidence="1">
    <location>
        <begin position="21"/>
        <end position="117"/>
    </location>
</feature>
<keyword evidence="2" id="KW-0732">Signal</keyword>
<gene>
    <name evidence="3" type="ORF">M9799_04510</name>
</gene>
<accession>A0ABY6GDY3</accession>
<dbReference type="EMBL" id="CP106881">
    <property type="protein sequence ID" value="UYG52510.1"/>
    <property type="molecule type" value="Genomic_DNA"/>
</dbReference>
<evidence type="ECO:0000256" key="2">
    <source>
        <dbReference type="SAM" id="SignalP"/>
    </source>
</evidence>
<evidence type="ECO:0008006" key="5">
    <source>
        <dbReference type="Google" id="ProtNLM"/>
    </source>
</evidence>
<sequence>MRAAPLLLLLSLAASPVLAQNSPAAAQAPDAATATEASRTRAAPPDRTNQRVERIRVEDEGSRVDELRVGGQTRSITVTPKVGEMPAYEVQPSEGVRNRSRSGSDTTGPRVWNIRQF</sequence>